<proteinExistence type="predicted"/>
<accession>A0A894KJH4</accession>
<sequence>MDLVKFDIFSIVDHAVAMLELLPIHKDSFKMKSDHTSKGHLLVCHMDLLVCWYIALALRNRAKCPKIDKVLMEKDFYNTVQVFKKSGVQVEDIIAWTGVSGLVADVLREITLSHHTRITSHAEILNKFHLNRKPIHWPHLDDEDLVFSWAATRLDNFGLIHDDSDGCKSDGAEMGTEEMGLSAVLVEISSTLRSEGDPNLVENLEHCDIAGSGKKEDFKVNVHELLEELTACRVTIENQSHDITTLEKHLARANSELKSAAARYEGISRSLQTSQAEKRASNEKVAVSQSHFQNCPLANLRTESECSKVGRDLDEYVDLYNAALGDPSYHGPLRLLSPDLLLAGIISSNQSPPRDSSRPDRIDAFLTQAHNLICQRLVEDGNYDAQILSQKNFSLNDLKQVLDSDPKDPESLVLHIKSMSKKVDVLMDIVKSRNIDRLPIEKPFGSLSVLPDPSPNPAKLASAPLQPSHTFKQDPMPKPSMTRAEYEAKEAEDAMSRLLSMSGF</sequence>
<name>A0A894KJH4_9MONO</name>
<organism evidence="3">
    <name type="scientific">Gordis virus</name>
    <dbReference type="NCBI Taxonomy" id="2800918"/>
    <lineage>
        <taxon>Viruses</taxon>
        <taxon>Riboviria</taxon>
        <taxon>Orthornavirae</taxon>
        <taxon>Negarnaviricota</taxon>
        <taxon>Haploviricotina</taxon>
        <taxon>Monjiviricetes</taxon>
        <taxon>Mononegavirales</taxon>
        <taxon>Xinmoviridae</taxon>
        <taxon>Gordisvirus</taxon>
        <taxon>Gordisvirus californiense</taxon>
    </lineage>
</organism>
<keyword evidence="1" id="KW-0175">Coiled coil</keyword>
<feature type="region of interest" description="Disordered" evidence="2">
    <location>
        <begin position="448"/>
        <end position="481"/>
    </location>
</feature>
<evidence type="ECO:0000256" key="1">
    <source>
        <dbReference type="SAM" id="Coils"/>
    </source>
</evidence>
<feature type="coiled-coil region" evidence="1">
    <location>
        <begin position="236"/>
        <end position="263"/>
    </location>
</feature>
<protein>
    <submittedName>
        <fullName evidence="3">Uncharacterized protein</fullName>
    </submittedName>
</protein>
<evidence type="ECO:0000313" key="3">
    <source>
        <dbReference type="EMBL" id="QRW42738.1"/>
    </source>
</evidence>
<evidence type="ECO:0000256" key="2">
    <source>
        <dbReference type="SAM" id="MobiDB-lite"/>
    </source>
</evidence>
<dbReference type="EMBL" id="MW435015">
    <property type="protein sequence ID" value="QRW42738.1"/>
    <property type="molecule type" value="Genomic_RNA"/>
</dbReference>
<reference evidence="3" key="1">
    <citation type="journal article" date="2020" name="bioRxiv">
        <title>Single mosquito metatranscriptomics identifies vectors, emerging pathogens and reservoirs in one assay.</title>
        <authorList>
            <person name="Batson J."/>
            <person name="Dudas G."/>
            <person name="Haas-Stapleton E."/>
            <person name="Kistler A.L."/>
            <person name="Li L.M."/>
            <person name="Logan P."/>
            <person name="Ratnasiri K."/>
            <person name="Retallack H."/>
        </authorList>
    </citation>
    <scope>NUCLEOTIDE SEQUENCE</scope>
    <source>
        <strain evidence="3">CMS001_025_ALCO</strain>
    </source>
</reference>